<evidence type="ECO:0000313" key="7">
    <source>
        <dbReference type="Proteomes" id="UP000561045"/>
    </source>
</evidence>
<feature type="transmembrane region" description="Helical" evidence="5">
    <location>
        <begin position="39"/>
        <end position="58"/>
    </location>
</feature>
<accession>A0A840BEI5</accession>
<proteinExistence type="predicted"/>
<gene>
    <name evidence="6" type="ORF">GGR36_001249</name>
</gene>
<dbReference type="Gene3D" id="1.20.1280.290">
    <property type="match status" value="1"/>
</dbReference>
<sequence length="86" mass="9365">MSPLLVDVLGYIAATLTTVAFVPQAWLTWKTRSAHGVSLGMYCVFVAGIVMWLVYGLFISAWPVVIANVVTLALASFILAMKIRYG</sequence>
<feature type="transmembrane region" description="Helical" evidence="5">
    <location>
        <begin position="6"/>
        <end position="27"/>
    </location>
</feature>
<protein>
    <submittedName>
        <fullName evidence="6">MtN3 and saliva related transmembrane protein</fullName>
    </submittedName>
</protein>
<feature type="transmembrane region" description="Helical" evidence="5">
    <location>
        <begin position="64"/>
        <end position="81"/>
    </location>
</feature>
<keyword evidence="4 5" id="KW-0472">Membrane</keyword>
<dbReference type="AlphaFoldDB" id="A0A840BEI5"/>
<dbReference type="Pfam" id="PF04193">
    <property type="entry name" value="PQ-loop"/>
    <property type="match status" value="1"/>
</dbReference>
<keyword evidence="2 5" id="KW-0812">Transmembrane</keyword>
<name>A0A840BEI5_9RHOO</name>
<keyword evidence="3 5" id="KW-1133">Transmembrane helix</keyword>
<evidence type="ECO:0000256" key="3">
    <source>
        <dbReference type="ARBA" id="ARBA00022989"/>
    </source>
</evidence>
<dbReference type="EMBL" id="JACIET010000001">
    <property type="protein sequence ID" value="MBB4011941.1"/>
    <property type="molecule type" value="Genomic_DNA"/>
</dbReference>
<reference evidence="6 7" key="1">
    <citation type="submission" date="2020-08" db="EMBL/GenBank/DDBJ databases">
        <title>Genomic Encyclopedia of Type Strains, Phase IV (KMG-IV): sequencing the most valuable type-strain genomes for metagenomic binning, comparative biology and taxonomic classification.</title>
        <authorList>
            <person name="Goeker M."/>
        </authorList>
    </citation>
    <scope>NUCLEOTIDE SEQUENCE [LARGE SCALE GENOMIC DNA]</scope>
    <source>
        <strain evidence="6 7">DSM 106739</strain>
    </source>
</reference>
<dbReference type="RefSeq" id="WP_183633170.1">
    <property type="nucleotide sequence ID" value="NZ_BAABLE010000011.1"/>
</dbReference>
<dbReference type="NCBIfam" id="NF037968">
    <property type="entry name" value="SemiSWEET_2"/>
    <property type="match status" value="1"/>
</dbReference>
<dbReference type="InterPro" id="IPR006603">
    <property type="entry name" value="PQ-loop_rpt"/>
</dbReference>
<dbReference type="Proteomes" id="UP000561045">
    <property type="component" value="Unassembled WGS sequence"/>
</dbReference>
<dbReference type="GO" id="GO:0016020">
    <property type="term" value="C:membrane"/>
    <property type="evidence" value="ECO:0007669"/>
    <property type="project" value="UniProtKB-SubCell"/>
</dbReference>
<dbReference type="InterPro" id="IPR047662">
    <property type="entry name" value="SemiSWEET"/>
</dbReference>
<evidence type="ECO:0000256" key="4">
    <source>
        <dbReference type="ARBA" id="ARBA00023136"/>
    </source>
</evidence>
<evidence type="ECO:0000256" key="1">
    <source>
        <dbReference type="ARBA" id="ARBA00004141"/>
    </source>
</evidence>
<evidence type="ECO:0000256" key="5">
    <source>
        <dbReference type="SAM" id="Phobius"/>
    </source>
</evidence>
<dbReference type="GO" id="GO:0051119">
    <property type="term" value="F:sugar transmembrane transporter activity"/>
    <property type="evidence" value="ECO:0007669"/>
    <property type="project" value="InterPro"/>
</dbReference>
<comment type="caution">
    <text evidence="6">The sequence shown here is derived from an EMBL/GenBank/DDBJ whole genome shotgun (WGS) entry which is preliminary data.</text>
</comment>
<keyword evidence="7" id="KW-1185">Reference proteome</keyword>
<organism evidence="6 7">
    <name type="scientific">Niveibacterium umoris</name>
    <dbReference type="NCBI Taxonomy" id="1193620"/>
    <lineage>
        <taxon>Bacteria</taxon>
        <taxon>Pseudomonadati</taxon>
        <taxon>Pseudomonadota</taxon>
        <taxon>Betaproteobacteria</taxon>
        <taxon>Rhodocyclales</taxon>
        <taxon>Rhodocyclaceae</taxon>
        <taxon>Niveibacterium</taxon>
    </lineage>
</organism>
<comment type="subcellular location">
    <subcellularLocation>
        <location evidence="1">Membrane</location>
        <topology evidence="1">Multi-pass membrane protein</topology>
    </subcellularLocation>
</comment>
<evidence type="ECO:0000256" key="2">
    <source>
        <dbReference type="ARBA" id="ARBA00022692"/>
    </source>
</evidence>
<evidence type="ECO:0000313" key="6">
    <source>
        <dbReference type="EMBL" id="MBB4011941.1"/>
    </source>
</evidence>